<evidence type="ECO:0000313" key="1">
    <source>
        <dbReference type="EMBL" id="MST33496.1"/>
    </source>
</evidence>
<sequence length="164" mass="18227">MELHPLLRWRMARSRADDLGGPAQRQRQRAWRAAHRDYLAAVLAEVTERGPVAASALSDPRRRSGEWWDRRSIGREALELLFADGVLAAWRTPSFERVYDLAERVLPTAVLARPTPEPEAAQRELLAVAAGALGVATLPDLADYFSLRPATARPRVAELVEAGR</sequence>
<dbReference type="InterPro" id="IPR009351">
    <property type="entry name" value="AlkZ-like"/>
</dbReference>
<dbReference type="PANTHER" id="PTHR30528">
    <property type="entry name" value="CYTOPLASMIC PROTEIN"/>
    <property type="match status" value="1"/>
</dbReference>
<protein>
    <submittedName>
        <fullName evidence="1">Winged helix-turn-helix domain-containing protein</fullName>
    </submittedName>
</protein>
<name>A0ABW9QV26_9ACTN</name>
<dbReference type="EMBL" id="WJHE01000615">
    <property type="protein sequence ID" value="MST33496.1"/>
    <property type="molecule type" value="Genomic_DNA"/>
</dbReference>
<proteinExistence type="predicted"/>
<evidence type="ECO:0000313" key="2">
    <source>
        <dbReference type="Proteomes" id="UP000437736"/>
    </source>
</evidence>
<accession>A0ABW9QV26</accession>
<comment type="caution">
    <text evidence="1">The sequence shown here is derived from an EMBL/GenBank/DDBJ whole genome shotgun (WGS) entry which is preliminary data.</text>
</comment>
<organism evidence="1 2">
    <name type="scientific">Acidiferrimicrobium australe</name>
    <dbReference type="NCBI Taxonomy" id="2664430"/>
    <lineage>
        <taxon>Bacteria</taxon>
        <taxon>Bacillati</taxon>
        <taxon>Actinomycetota</taxon>
        <taxon>Acidimicrobiia</taxon>
        <taxon>Acidimicrobiales</taxon>
        <taxon>Acidimicrobiaceae</taxon>
        <taxon>Acidiferrimicrobium</taxon>
    </lineage>
</organism>
<gene>
    <name evidence="1" type="ORF">GHK86_12290</name>
</gene>
<feature type="non-terminal residue" evidence="1">
    <location>
        <position position="164"/>
    </location>
</feature>
<dbReference type="Proteomes" id="UP000437736">
    <property type="component" value="Unassembled WGS sequence"/>
</dbReference>
<dbReference type="Pfam" id="PF06224">
    <property type="entry name" value="AlkZ-like"/>
    <property type="match status" value="1"/>
</dbReference>
<keyword evidence="2" id="KW-1185">Reference proteome</keyword>
<reference evidence="1 2" key="1">
    <citation type="submission" date="2019-11" db="EMBL/GenBank/DDBJ databases">
        <title>Acidiferrimicrobium australis gen. nov., sp. nov., an acidophilic and obligately heterotrophic, member of the Actinobacteria that catalyses dissimilatory oxido- reduction of iron isolated from metal-rich acidic water in Chile.</title>
        <authorList>
            <person name="Gonzalez D."/>
            <person name="Huber K."/>
            <person name="Hedrich S."/>
            <person name="Rojas-Villalobos C."/>
            <person name="Quatrini R."/>
            <person name="Dinamarca M.A."/>
            <person name="Schwarz A."/>
            <person name="Canales C."/>
            <person name="Nancucheo I."/>
        </authorList>
    </citation>
    <scope>NUCLEOTIDE SEQUENCE [LARGE SCALE GENOMIC DNA]</scope>
    <source>
        <strain evidence="1 2">USS-CCA1</strain>
    </source>
</reference>
<dbReference type="PANTHER" id="PTHR30528:SF0">
    <property type="entry name" value="CYTOPLASMIC PROTEIN"/>
    <property type="match status" value="1"/>
</dbReference>